<evidence type="ECO:0000313" key="3">
    <source>
        <dbReference type="Proteomes" id="UP000075025"/>
    </source>
</evidence>
<dbReference type="InterPro" id="IPR006108">
    <property type="entry name" value="3HC_DH_C"/>
</dbReference>
<dbReference type="PANTHER" id="PTHR43612">
    <property type="entry name" value="TRIFUNCTIONAL ENZYME SUBUNIT ALPHA"/>
    <property type="match status" value="1"/>
</dbReference>
<dbReference type="GO" id="GO:0016509">
    <property type="term" value="F:long-chain (3S)-3-hydroxyacyl-CoA dehydrogenase (NAD+) activity"/>
    <property type="evidence" value="ECO:0007669"/>
    <property type="project" value="TreeGrafter"/>
</dbReference>
<gene>
    <name evidence="2" type="ORF">NS220_18895</name>
</gene>
<dbReference type="AlphaFoldDB" id="A0A147EI35"/>
<dbReference type="GO" id="GO:0004300">
    <property type="term" value="F:enoyl-CoA hydratase activity"/>
    <property type="evidence" value="ECO:0007669"/>
    <property type="project" value="TreeGrafter"/>
</dbReference>
<dbReference type="Pfam" id="PF00725">
    <property type="entry name" value="3HCDH"/>
    <property type="match status" value="1"/>
</dbReference>
<dbReference type="Proteomes" id="UP000075025">
    <property type="component" value="Unassembled WGS sequence"/>
</dbReference>
<name>A0A147EI35_MICTE</name>
<evidence type="ECO:0000259" key="1">
    <source>
        <dbReference type="Pfam" id="PF00725"/>
    </source>
</evidence>
<dbReference type="EMBL" id="LDRT01000254">
    <property type="protein sequence ID" value="KTR83924.1"/>
    <property type="molecule type" value="Genomic_DNA"/>
</dbReference>
<dbReference type="PANTHER" id="PTHR43612:SF3">
    <property type="entry name" value="TRIFUNCTIONAL ENZYME SUBUNIT ALPHA, MITOCHONDRIAL"/>
    <property type="match status" value="1"/>
</dbReference>
<sequence length="176" mass="18889">MGEAARAVYEGTPLTVVEKAFAPLGLPMGPFQLIDLVGWKVAAHVQDTMAHAFPDRFFSSENFHELAALPEVVEKDKSGRVTGWTKAAQKVLATGKTPVAPETILARVQDGLAQEIKIMLDEGVVPEVQDIDLCLILGAGWPFIDGGASPYLDREGASERAFGDTFHHPPIRGIGA</sequence>
<dbReference type="GO" id="GO:0006635">
    <property type="term" value="P:fatty acid beta-oxidation"/>
    <property type="evidence" value="ECO:0007669"/>
    <property type="project" value="TreeGrafter"/>
</dbReference>
<organism evidence="2 3">
    <name type="scientific">Microbacterium testaceum</name>
    <name type="common">Aureobacterium testaceum</name>
    <name type="synonym">Brevibacterium testaceum</name>
    <dbReference type="NCBI Taxonomy" id="2033"/>
    <lineage>
        <taxon>Bacteria</taxon>
        <taxon>Bacillati</taxon>
        <taxon>Actinomycetota</taxon>
        <taxon>Actinomycetes</taxon>
        <taxon>Micrococcales</taxon>
        <taxon>Microbacteriaceae</taxon>
        <taxon>Microbacterium</taxon>
    </lineage>
</organism>
<protein>
    <recommendedName>
        <fullName evidence="1">3-hydroxyacyl-CoA dehydrogenase C-terminal domain-containing protein</fullName>
    </recommendedName>
</protein>
<dbReference type="Gene3D" id="1.10.1040.50">
    <property type="match status" value="1"/>
</dbReference>
<feature type="domain" description="3-hydroxyacyl-CoA dehydrogenase C-terminal" evidence="1">
    <location>
        <begin position="2"/>
        <end position="82"/>
    </location>
</feature>
<accession>A0A147EI35</accession>
<dbReference type="SUPFAM" id="SSF48179">
    <property type="entry name" value="6-phosphogluconate dehydrogenase C-terminal domain-like"/>
    <property type="match status" value="2"/>
</dbReference>
<reference evidence="2 3" key="1">
    <citation type="journal article" date="2016" name="Front. Microbiol.">
        <title>Genomic Resource of Rice Seed Associated Bacteria.</title>
        <authorList>
            <person name="Midha S."/>
            <person name="Bansal K."/>
            <person name="Sharma S."/>
            <person name="Kumar N."/>
            <person name="Patil P.P."/>
            <person name="Chaudhry V."/>
            <person name="Patil P.B."/>
        </authorList>
    </citation>
    <scope>NUCLEOTIDE SEQUENCE [LARGE SCALE GENOMIC DNA]</scope>
    <source>
        <strain evidence="2 3">NS220</strain>
    </source>
</reference>
<dbReference type="InterPro" id="IPR050136">
    <property type="entry name" value="FA_oxidation_alpha_subunit"/>
</dbReference>
<proteinExistence type="predicted"/>
<evidence type="ECO:0000313" key="2">
    <source>
        <dbReference type="EMBL" id="KTR83924.1"/>
    </source>
</evidence>
<comment type="caution">
    <text evidence="2">The sequence shown here is derived from an EMBL/GenBank/DDBJ whole genome shotgun (WGS) entry which is preliminary data.</text>
</comment>
<dbReference type="InterPro" id="IPR008927">
    <property type="entry name" value="6-PGluconate_DH-like_C_sf"/>
</dbReference>
<dbReference type="PATRIC" id="fig|2033.6.peg.1876"/>